<accession>A0A433QLC4</accession>
<evidence type="ECO:0000313" key="6">
    <source>
        <dbReference type="Proteomes" id="UP000274822"/>
    </source>
</evidence>
<gene>
    <name evidence="5" type="ORF">BC938DRAFT_479228</name>
</gene>
<comment type="caution">
    <text evidence="5">The sequence shown here is derived from an EMBL/GenBank/DDBJ whole genome shotgun (WGS) entry which is preliminary data.</text>
</comment>
<dbReference type="Pfam" id="PF00326">
    <property type="entry name" value="Peptidase_S9"/>
    <property type="match status" value="1"/>
</dbReference>
<proteinExistence type="inferred from homology"/>
<dbReference type="SUPFAM" id="SSF53474">
    <property type="entry name" value="alpha/beta-Hydrolases"/>
    <property type="match status" value="1"/>
</dbReference>
<comment type="similarity">
    <text evidence="1">Belongs to the peptidase S9C family.</text>
</comment>
<evidence type="ECO:0000256" key="3">
    <source>
        <dbReference type="ARBA" id="ARBA00032829"/>
    </source>
</evidence>
<name>A0A433QLC4_9FUNG</name>
<protein>
    <recommendedName>
        <fullName evidence="3">Dipeptidyl-peptidase V</fullName>
    </recommendedName>
</protein>
<dbReference type="InterPro" id="IPR001375">
    <property type="entry name" value="Peptidase_S9_cat"/>
</dbReference>
<reference evidence="5 6" key="1">
    <citation type="journal article" date="2018" name="New Phytol.">
        <title>Phylogenomics of Endogonaceae and evolution of mycorrhizas within Mucoromycota.</title>
        <authorList>
            <person name="Chang Y."/>
            <person name="Desiro A."/>
            <person name="Na H."/>
            <person name="Sandor L."/>
            <person name="Lipzen A."/>
            <person name="Clum A."/>
            <person name="Barry K."/>
            <person name="Grigoriev I.V."/>
            <person name="Martin F.M."/>
            <person name="Stajich J.E."/>
            <person name="Smith M.E."/>
            <person name="Bonito G."/>
            <person name="Spatafora J.W."/>
        </authorList>
    </citation>
    <scope>NUCLEOTIDE SEQUENCE [LARGE SCALE GENOMIC DNA]</scope>
    <source>
        <strain evidence="5 6">AD002</strain>
    </source>
</reference>
<dbReference type="PANTHER" id="PTHR42776">
    <property type="entry name" value="SERINE PEPTIDASE S9 FAMILY MEMBER"/>
    <property type="match status" value="1"/>
</dbReference>
<dbReference type="GO" id="GO:0004252">
    <property type="term" value="F:serine-type endopeptidase activity"/>
    <property type="evidence" value="ECO:0007669"/>
    <property type="project" value="TreeGrafter"/>
</dbReference>
<keyword evidence="2" id="KW-0378">Hydrolase</keyword>
<keyword evidence="6" id="KW-1185">Reference proteome</keyword>
<dbReference type="GO" id="GO:0006508">
    <property type="term" value="P:proteolysis"/>
    <property type="evidence" value="ECO:0007669"/>
    <property type="project" value="InterPro"/>
</dbReference>
<evidence type="ECO:0000313" key="5">
    <source>
        <dbReference type="EMBL" id="RUS30576.1"/>
    </source>
</evidence>
<dbReference type="PANTHER" id="PTHR42776:SF4">
    <property type="entry name" value="ACYLAMINO-ACID-RELEASING ENZYME"/>
    <property type="match status" value="1"/>
</dbReference>
<dbReference type="AlphaFoldDB" id="A0A433QLC4"/>
<evidence type="ECO:0000256" key="1">
    <source>
        <dbReference type="ARBA" id="ARBA00010040"/>
    </source>
</evidence>
<dbReference type="InterPro" id="IPR029058">
    <property type="entry name" value="AB_hydrolase_fold"/>
</dbReference>
<dbReference type="Gene3D" id="3.40.50.1820">
    <property type="entry name" value="alpha/beta hydrolase"/>
    <property type="match status" value="1"/>
</dbReference>
<organism evidence="5 6">
    <name type="scientific">Jimgerdemannia flammicorona</name>
    <dbReference type="NCBI Taxonomy" id="994334"/>
    <lineage>
        <taxon>Eukaryota</taxon>
        <taxon>Fungi</taxon>
        <taxon>Fungi incertae sedis</taxon>
        <taxon>Mucoromycota</taxon>
        <taxon>Mucoromycotina</taxon>
        <taxon>Endogonomycetes</taxon>
        <taxon>Endogonales</taxon>
        <taxon>Endogonaceae</taxon>
        <taxon>Jimgerdemannia</taxon>
    </lineage>
</organism>
<evidence type="ECO:0000259" key="4">
    <source>
        <dbReference type="Pfam" id="PF00326"/>
    </source>
</evidence>
<dbReference type="Proteomes" id="UP000274822">
    <property type="component" value="Unassembled WGS sequence"/>
</dbReference>
<dbReference type="EMBL" id="RBNJ01003740">
    <property type="protein sequence ID" value="RUS30576.1"/>
    <property type="molecule type" value="Genomic_DNA"/>
</dbReference>
<sequence length="144" mass="16240">MASTTDIPDWTFAEVGLPYSFASPPVVKPEHYAFMYERSPIVNVDKIKTPTLLLIGECDRRVPPSEGYGLYYVLKGRGGVDIRWVSQWVFSSVVFVKSPNRNSAVELKAYPDIGHALDSMDAETYGFEALSNFFLEHVVDTERK</sequence>
<feature type="domain" description="Peptidase S9 prolyl oligopeptidase catalytic" evidence="4">
    <location>
        <begin position="35"/>
        <end position="138"/>
    </location>
</feature>
<evidence type="ECO:0000256" key="2">
    <source>
        <dbReference type="ARBA" id="ARBA00022801"/>
    </source>
</evidence>